<name>A0A8J7G1N9_9BACL</name>
<accession>A0A8J7G1N9</accession>
<evidence type="ECO:0000259" key="1">
    <source>
        <dbReference type="Pfam" id="PF14493"/>
    </source>
</evidence>
<dbReference type="Pfam" id="PF14493">
    <property type="entry name" value="HTH_40"/>
    <property type="match status" value="1"/>
</dbReference>
<dbReference type="InterPro" id="IPR029491">
    <property type="entry name" value="Helicase_HTH"/>
</dbReference>
<proteinExistence type="predicted"/>
<reference evidence="2" key="1">
    <citation type="submission" date="2020-11" db="EMBL/GenBank/DDBJ databases">
        <title>Multidrug resistant novel bacterium Savagea serpentis sp. nov., isolated from the scats of a vine snake (Ahaetulla nasuta).</title>
        <authorList>
            <person name="Venkata Ramana V."/>
            <person name="Vikas Patil S."/>
            <person name="Yogita Lugani V."/>
        </authorList>
    </citation>
    <scope>NUCLEOTIDE SEQUENCE</scope>
    <source>
        <strain evidence="2">SN6</strain>
    </source>
</reference>
<sequence length="346" mass="41770">MLQIEQLILFLFYKMNGLRKRNAPYYILTGKKSGQTIQDVNFYGLHRFFYLFSKKELAHYDEWIQQLLMKGWLIEDEEGWVKVNVNPTTFMSIEKRDWNGWQYERFEQVYFARLSLAIQTLSYRHEQIKQFDPIVPDLAVQQFISTWHRQHSLYDEKIVSHLQQELTDLLKAEEQKNAYFPIIFVERLTNRQFTGKTYEQLAERLKLNAFDVRLIGVEGMHRLLDKLFQQPTHYPILHSFTQGFQKKSRTVFLTKTAERTYELFQQHYTLQQIAEKRRLKISTIQDHFIEIAYTIDNFPYEQFIDSTLLQQVRKQLVEQGSRSLKQLKEQYDMLSYFQIRLILTSL</sequence>
<protein>
    <submittedName>
        <fullName evidence="2">Helix-turn-helix domain-containing protein</fullName>
    </submittedName>
</protein>
<keyword evidence="3" id="KW-1185">Reference proteome</keyword>
<organism evidence="2 3">
    <name type="scientific">Savagea serpentis</name>
    <dbReference type="NCBI Taxonomy" id="2785297"/>
    <lineage>
        <taxon>Bacteria</taxon>
        <taxon>Bacillati</taxon>
        <taxon>Bacillota</taxon>
        <taxon>Bacilli</taxon>
        <taxon>Bacillales</taxon>
        <taxon>Caryophanaceae</taxon>
        <taxon>Savagea</taxon>
    </lineage>
</organism>
<dbReference type="Proteomes" id="UP000622653">
    <property type="component" value="Unassembled WGS sequence"/>
</dbReference>
<dbReference type="AlphaFoldDB" id="A0A8J7G1N9"/>
<evidence type="ECO:0000313" key="2">
    <source>
        <dbReference type="EMBL" id="MBF4500057.1"/>
    </source>
</evidence>
<gene>
    <name evidence="2" type="ORF">IRY55_01675</name>
</gene>
<dbReference type="RefSeq" id="WP_194561520.1">
    <property type="nucleotide sequence ID" value="NZ_JADKPV010000001.1"/>
</dbReference>
<dbReference type="EMBL" id="JADKPV010000001">
    <property type="protein sequence ID" value="MBF4500057.1"/>
    <property type="molecule type" value="Genomic_DNA"/>
</dbReference>
<feature type="domain" description="Helicase Helix-turn-helix" evidence="1">
    <location>
        <begin position="256"/>
        <end position="343"/>
    </location>
</feature>
<comment type="caution">
    <text evidence="2">The sequence shown here is derived from an EMBL/GenBank/DDBJ whole genome shotgun (WGS) entry which is preliminary data.</text>
</comment>
<evidence type="ECO:0000313" key="3">
    <source>
        <dbReference type="Proteomes" id="UP000622653"/>
    </source>
</evidence>